<dbReference type="STRING" id="930990.A0A067MDZ6"/>
<feature type="transmembrane region" description="Helical" evidence="1">
    <location>
        <begin position="220"/>
        <end position="243"/>
    </location>
</feature>
<organism evidence="2 3">
    <name type="scientific">Botryobasidium botryosum (strain FD-172 SS1)</name>
    <dbReference type="NCBI Taxonomy" id="930990"/>
    <lineage>
        <taxon>Eukaryota</taxon>
        <taxon>Fungi</taxon>
        <taxon>Dikarya</taxon>
        <taxon>Basidiomycota</taxon>
        <taxon>Agaricomycotina</taxon>
        <taxon>Agaricomycetes</taxon>
        <taxon>Cantharellales</taxon>
        <taxon>Botryobasidiaceae</taxon>
        <taxon>Botryobasidium</taxon>
    </lineage>
</organism>
<dbReference type="InParanoid" id="A0A067MDZ6"/>
<feature type="transmembrane region" description="Helical" evidence="1">
    <location>
        <begin position="197"/>
        <end position="214"/>
    </location>
</feature>
<dbReference type="AlphaFoldDB" id="A0A067MDZ6"/>
<reference evidence="3" key="1">
    <citation type="journal article" date="2014" name="Proc. Natl. Acad. Sci. U.S.A.">
        <title>Extensive sampling of basidiomycete genomes demonstrates inadequacy of the white-rot/brown-rot paradigm for wood decay fungi.</title>
        <authorList>
            <person name="Riley R."/>
            <person name="Salamov A.A."/>
            <person name="Brown D.W."/>
            <person name="Nagy L.G."/>
            <person name="Floudas D."/>
            <person name="Held B.W."/>
            <person name="Levasseur A."/>
            <person name="Lombard V."/>
            <person name="Morin E."/>
            <person name="Otillar R."/>
            <person name="Lindquist E.A."/>
            <person name="Sun H."/>
            <person name="LaButti K.M."/>
            <person name="Schmutz J."/>
            <person name="Jabbour D."/>
            <person name="Luo H."/>
            <person name="Baker S.E."/>
            <person name="Pisabarro A.G."/>
            <person name="Walton J.D."/>
            <person name="Blanchette R.A."/>
            <person name="Henrissat B."/>
            <person name="Martin F."/>
            <person name="Cullen D."/>
            <person name="Hibbett D.S."/>
            <person name="Grigoriev I.V."/>
        </authorList>
    </citation>
    <scope>NUCLEOTIDE SEQUENCE [LARGE SCALE GENOMIC DNA]</scope>
    <source>
        <strain evidence="3">FD-172 SS1</strain>
    </source>
</reference>
<keyword evidence="3" id="KW-1185">Reference proteome</keyword>
<protein>
    <recommendedName>
        <fullName evidence="4">DUF4218 domain-containing protein</fullName>
    </recommendedName>
</protein>
<evidence type="ECO:0000313" key="3">
    <source>
        <dbReference type="Proteomes" id="UP000027195"/>
    </source>
</evidence>
<dbReference type="HOGENOM" id="CLU_006784_0_0_1"/>
<accession>A0A067MDZ6</accession>
<feature type="transmembrane region" description="Helical" evidence="1">
    <location>
        <begin position="381"/>
        <end position="400"/>
    </location>
</feature>
<feature type="non-terminal residue" evidence="2">
    <location>
        <position position="1"/>
    </location>
</feature>
<dbReference type="EMBL" id="KL198074">
    <property type="protein sequence ID" value="KDQ09801.1"/>
    <property type="molecule type" value="Genomic_DNA"/>
</dbReference>
<keyword evidence="1" id="KW-0812">Transmembrane</keyword>
<feature type="non-terminal residue" evidence="2">
    <location>
        <position position="608"/>
    </location>
</feature>
<gene>
    <name evidence="2" type="ORF">BOTBODRAFT_97245</name>
</gene>
<dbReference type="OrthoDB" id="3248986at2759"/>
<dbReference type="PANTHER" id="PTHR46579:SF2">
    <property type="entry name" value="C2H2-TYPE DOMAIN-CONTAINING PROTEIN"/>
    <property type="match status" value="1"/>
</dbReference>
<evidence type="ECO:0000313" key="2">
    <source>
        <dbReference type="EMBL" id="KDQ09801.1"/>
    </source>
</evidence>
<dbReference type="Proteomes" id="UP000027195">
    <property type="component" value="Unassembled WGS sequence"/>
</dbReference>
<feature type="transmembrane region" description="Helical" evidence="1">
    <location>
        <begin position="35"/>
        <end position="53"/>
    </location>
</feature>
<evidence type="ECO:0008006" key="4">
    <source>
        <dbReference type="Google" id="ProtNLM"/>
    </source>
</evidence>
<keyword evidence="1" id="KW-1133">Transmembrane helix</keyword>
<proteinExistence type="predicted"/>
<keyword evidence="1" id="KW-0472">Membrane</keyword>
<evidence type="ECO:0000256" key="1">
    <source>
        <dbReference type="SAM" id="Phobius"/>
    </source>
</evidence>
<name>A0A067MDZ6_BOTB1</name>
<dbReference type="PANTHER" id="PTHR46579">
    <property type="entry name" value="F5/8 TYPE C DOMAIN-CONTAINING PROTEIN-RELATED"/>
    <property type="match status" value="1"/>
</dbReference>
<sequence>IYKDGKVQDIEAVPGSRKKIIAVLYGIRFSINLDWYVISMLILAATGGCYLAIKNLHRSVRLLPHNVILAFTIPGPKEPDFEELNHVLHPVVDEFRKLYCGVVMSIYEKQLPREIFALAFNETSDLPASRKLAGTAAHSHKTHPCPCCNITHDDINTACGYDIEKFDLKDDFAALQHAYESRDASTKKKRKEILDDYGVQWSVLNLLACWLPILCAPVDFMHNMFLGIIAHFFCFVIIGGYMLSKAQRNIYEEFMESVEWPSSIGRLPKNLADNPKLKKADEWRRVAAIWPVVFFVMWRTNDDDISATAASIPANAKSRPTFTRSNIQIYQALLRLCAAARILSSRAISVDTARWGISLLQQYCRLLLSLRVPLMPNHHVAMHYLTFFKLFGPVYGWWLFAFERFNGMLEKIKTNNRSDGGMEITLMRHWVRYHRLYELSLPLYPNYCPASPLEYPKQGEACNLCNMRGLELYSVLLQYVRTTWPELTVCNDYEVGHHIFSATTSATFFPWVRKAGIRYGSKLATRTQADGSAFVLIENNIVPCQLIGHFTVTISGTDKCENCSVIRRFFADDQIPRMPWDLHALDLGMYTAYANKFHDYEVVATTAV</sequence>